<gene>
    <name evidence="9" type="ORF">RW095_32150</name>
</gene>
<evidence type="ECO:0000256" key="3">
    <source>
        <dbReference type="ARBA" id="ARBA00022475"/>
    </source>
</evidence>
<sequence length="552" mass="59414">MATVGGHISPVPMTRDEKRVIFASSLGTVFEWYDFYLAGSLAAFISKSFFSGVNPTAGFIFTLLSFAAGFAVRPFGAVVFGRLGDMVGRKYTFLVTIVIMGLSTFLVGFLPGYAAIGIASPVIFIAMRMLQGLALGGEYGGAATYVAEHAPPGRRGFYTAWIQTTATLGLFLSLLVILGVRTAMGEDAFGAWGWRIPFIASILLLGVSVWIRLQLHESPVFERIKAEGKTSKAPLSEAFGQWKNLKVVILALIGLTAGQAVVWYTGQFYTLFFLTQTLKVDGATANIMIAIALLIGTPFFLFFGSLSDRIGRKPIIMAGLLIAALTYFPLFKALTHYVNPALETATAKAPIVVIANPDECSFQFNPVGTSKFTSSCDIAKSALSKSGLNYENVAAPAGTLAQIKVGDTVVSTYDGKAADAKDQGKAFDKSLSTTLKSAGYPPKADSSQINWPMSVVILTILVIYVTMVYGPIAAMLVEMFPTRIRYTSMSLPYHIGNGWFGGFLPATAFAIVAAKGNIYSGLWYPIVIALITFVIGMLFVRETKDSDIYAKD</sequence>
<organism evidence="9 10">
    <name type="scientific">Paraburkholderia kirstenboschensis</name>
    <dbReference type="NCBI Taxonomy" id="1245436"/>
    <lineage>
        <taxon>Bacteria</taxon>
        <taxon>Pseudomonadati</taxon>
        <taxon>Pseudomonadota</taxon>
        <taxon>Betaproteobacteria</taxon>
        <taxon>Burkholderiales</taxon>
        <taxon>Burkholderiaceae</taxon>
        <taxon>Paraburkholderia</taxon>
    </lineage>
</organism>
<dbReference type="CDD" id="cd17369">
    <property type="entry name" value="MFS_ShiA_like"/>
    <property type="match status" value="1"/>
</dbReference>
<comment type="subcellular location">
    <subcellularLocation>
        <location evidence="1">Cell membrane</location>
        <topology evidence="1">Multi-pass membrane protein</topology>
    </subcellularLocation>
</comment>
<feature type="transmembrane region" description="Helical" evidence="7">
    <location>
        <begin position="20"/>
        <end position="45"/>
    </location>
</feature>
<dbReference type="Proteomes" id="UP001302652">
    <property type="component" value="Chromosome 1"/>
</dbReference>
<keyword evidence="10" id="KW-1185">Reference proteome</keyword>
<evidence type="ECO:0000256" key="4">
    <source>
        <dbReference type="ARBA" id="ARBA00022692"/>
    </source>
</evidence>
<evidence type="ECO:0000313" key="9">
    <source>
        <dbReference type="EMBL" id="WOD17461.1"/>
    </source>
</evidence>
<reference evidence="9 10" key="1">
    <citation type="submission" date="2023-10" db="EMBL/GenBank/DDBJ databases">
        <title>Surface-active antibiotics is a multifunctional adaptation for post-fire microbes.</title>
        <authorList>
            <person name="Liu M.D."/>
            <person name="Du Y."/>
            <person name="Koupaei S.K."/>
            <person name="Kim N.R."/>
            <person name="Zhang W."/>
            <person name="Traxler M.F."/>
        </authorList>
    </citation>
    <scope>NUCLEOTIDE SEQUENCE [LARGE SCALE GENOMIC DNA]</scope>
    <source>
        <strain evidence="9 10">F3</strain>
    </source>
</reference>
<accession>A0ABZ0EJR3</accession>
<evidence type="ECO:0000256" key="7">
    <source>
        <dbReference type="SAM" id="Phobius"/>
    </source>
</evidence>
<dbReference type="InterPro" id="IPR036259">
    <property type="entry name" value="MFS_trans_sf"/>
</dbReference>
<dbReference type="InterPro" id="IPR005828">
    <property type="entry name" value="MFS_sugar_transport-like"/>
</dbReference>
<protein>
    <submittedName>
        <fullName evidence="9">MFS transporter</fullName>
    </submittedName>
</protein>
<feature type="transmembrane region" description="Helical" evidence="7">
    <location>
        <begin position="157"/>
        <end position="180"/>
    </location>
</feature>
<evidence type="ECO:0000256" key="2">
    <source>
        <dbReference type="ARBA" id="ARBA00022448"/>
    </source>
</evidence>
<keyword evidence="3" id="KW-1003">Cell membrane</keyword>
<evidence type="ECO:0000259" key="8">
    <source>
        <dbReference type="PROSITE" id="PS50850"/>
    </source>
</evidence>
<name>A0ABZ0EJR3_9BURK</name>
<feature type="transmembrane region" description="Helical" evidence="7">
    <location>
        <begin position="451"/>
        <end position="477"/>
    </location>
</feature>
<feature type="transmembrane region" description="Helical" evidence="7">
    <location>
        <begin position="247"/>
        <end position="265"/>
    </location>
</feature>
<dbReference type="PANTHER" id="PTHR43045">
    <property type="entry name" value="SHIKIMATE TRANSPORTER"/>
    <property type="match status" value="1"/>
</dbReference>
<dbReference type="InterPro" id="IPR020846">
    <property type="entry name" value="MFS_dom"/>
</dbReference>
<evidence type="ECO:0000256" key="6">
    <source>
        <dbReference type="ARBA" id="ARBA00023136"/>
    </source>
</evidence>
<dbReference type="Pfam" id="PF00083">
    <property type="entry name" value="Sugar_tr"/>
    <property type="match status" value="2"/>
</dbReference>
<dbReference type="Gene3D" id="1.20.1250.20">
    <property type="entry name" value="MFS general substrate transporter like domains"/>
    <property type="match status" value="3"/>
</dbReference>
<proteinExistence type="predicted"/>
<evidence type="ECO:0000313" key="10">
    <source>
        <dbReference type="Proteomes" id="UP001302652"/>
    </source>
</evidence>
<evidence type="ECO:0000256" key="5">
    <source>
        <dbReference type="ARBA" id="ARBA00022989"/>
    </source>
</evidence>
<feature type="transmembrane region" description="Helical" evidence="7">
    <location>
        <begin position="315"/>
        <end position="334"/>
    </location>
</feature>
<dbReference type="EMBL" id="CP136513">
    <property type="protein sequence ID" value="WOD17461.1"/>
    <property type="molecule type" value="Genomic_DNA"/>
</dbReference>
<keyword evidence="5 7" id="KW-1133">Transmembrane helix</keyword>
<dbReference type="PROSITE" id="PS50850">
    <property type="entry name" value="MFS"/>
    <property type="match status" value="1"/>
</dbReference>
<dbReference type="PANTHER" id="PTHR43045:SF7">
    <property type="entry name" value="MAJOR FACILITATOR SUPERFAMILY TRANSPORTER"/>
    <property type="match status" value="1"/>
</dbReference>
<feature type="transmembrane region" description="Helical" evidence="7">
    <location>
        <begin position="522"/>
        <end position="540"/>
    </location>
</feature>
<feature type="transmembrane region" description="Helical" evidence="7">
    <location>
        <begin position="285"/>
        <end position="303"/>
    </location>
</feature>
<keyword evidence="4 7" id="KW-0812">Transmembrane</keyword>
<keyword evidence="2" id="KW-0813">Transport</keyword>
<dbReference type="PROSITE" id="PS00217">
    <property type="entry name" value="SUGAR_TRANSPORT_2"/>
    <property type="match status" value="1"/>
</dbReference>
<dbReference type="SUPFAM" id="SSF103473">
    <property type="entry name" value="MFS general substrate transporter"/>
    <property type="match status" value="1"/>
</dbReference>
<feature type="transmembrane region" description="Helical" evidence="7">
    <location>
        <begin position="91"/>
        <end position="110"/>
    </location>
</feature>
<keyword evidence="6 7" id="KW-0472">Membrane</keyword>
<evidence type="ECO:0000256" key="1">
    <source>
        <dbReference type="ARBA" id="ARBA00004651"/>
    </source>
</evidence>
<dbReference type="RefSeq" id="WP_128587490.1">
    <property type="nucleotide sequence ID" value="NZ_CAJHCR010000001.1"/>
</dbReference>
<feature type="transmembrane region" description="Helical" evidence="7">
    <location>
        <begin position="192"/>
        <end position="213"/>
    </location>
</feature>
<feature type="transmembrane region" description="Helical" evidence="7">
    <location>
        <begin position="498"/>
        <end position="516"/>
    </location>
</feature>
<dbReference type="InterPro" id="IPR005829">
    <property type="entry name" value="Sugar_transporter_CS"/>
</dbReference>
<feature type="transmembrane region" description="Helical" evidence="7">
    <location>
        <begin position="57"/>
        <end position="79"/>
    </location>
</feature>
<feature type="domain" description="Major facilitator superfamily (MFS) profile" evidence="8">
    <location>
        <begin position="20"/>
        <end position="544"/>
    </location>
</feature>